<proteinExistence type="predicted"/>
<name>A0A6A6B8U1_9PEZI</name>
<evidence type="ECO:0000313" key="3">
    <source>
        <dbReference type="Proteomes" id="UP000799438"/>
    </source>
</evidence>
<organism evidence="2 3">
    <name type="scientific">Aplosporella prunicola CBS 121167</name>
    <dbReference type="NCBI Taxonomy" id="1176127"/>
    <lineage>
        <taxon>Eukaryota</taxon>
        <taxon>Fungi</taxon>
        <taxon>Dikarya</taxon>
        <taxon>Ascomycota</taxon>
        <taxon>Pezizomycotina</taxon>
        <taxon>Dothideomycetes</taxon>
        <taxon>Dothideomycetes incertae sedis</taxon>
        <taxon>Botryosphaeriales</taxon>
        <taxon>Aplosporellaceae</taxon>
        <taxon>Aplosporella</taxon>
    </lineage>
</organism>
<dbReference type="RefSeq" id="XP_033395000.1">
    <property type="nucleotide sequence ID" value="XM_033540897.1"/>
</dbReference>
<keyword evidence="3" id="KW-1185">Reference proteome</keyword>
<gene>
    <name evidence="2" type="ORF">K452DRAFT_289840</name>
</gene>
<feature type="compositionally biased region" description="Gly residues" evidence="1">
    <location>
        <begin position="17"/>
        <end position="39"/>
    </location>
</feature>
<dbReference type="GeneID" id="54298393"/>
<sequence length="65" mass="6074">MGHTVKRCKKIVEDGDGSGGFGDSAGFGGADAGATGDWGNGDTNGAASGGWDAGAGAAEVTAGGW</sequence>
<dbReference type="AlphaFoldDB" id="A0A6A6B8U1"/>
<dbReference type="Proteomes" id="UP000799438">
    <property type="component" value="Unassembled WGS sequence"/>
</dbReference>
<accession>A0A6A6B8U1</accession>
<evidence type="ECO:0000256" key="1">
    <source>
        <dbReference type="SAM" id="MobiDB-lite"/>
    </source>
</evidence>
<reference evidence="2" key="1">
    <citation type="journal article" date="2020" name="Stud. Mycol.">
        <title>101 Dothideomycetes genomes: a test case for predicting lifestyles and emergence of pathogens.</title>
        <authorList>
            <person name="Haridas S."/>
            <person name="Albert R."/>
            <person name="Binder M."/>
            <person name="Bloem J."/>
            <person name="Labutti K."/>
            <person name="Salamov A."/>
            <person name="Andreopoulos B."/>
            <person name="Baker S."/>
            <person name="Barry K."/>
            <person name="Bills G."/>
            <person name="Bluhm B."/>
            <person name="Cannon C."/>
            <person name="Castanera R."/>
            <person name="Culley D."/>
            <person name="Daum C."/>
            <person name="Ezra D."/>
            <person name="Gonzalez J."/>
            <person name="Henrissat B."/>
            <person name="Kuo A."/>
            <person name="Liang C."/>
            <person name="Lipzen A."/>
            <person name="Lutzoni F."/>
            <person name="Magnuson J."/>
            <person name="Mondo S."/>
            <person name="Nolan M."/>
            <person name="Ohm R."/>
            <person name="Pangilinan J."/>
            <person name="Park H.-J."/>
            <person name="Ramirez L."/>
            <person name="Alfaro M."/>
            <person name="Sun H."/>
            <person name="Tritt A."/>
            <person name="Yoshinaga Y."/>
            <person name="Zwiers L.-H."/>
            <person name="Turgeon B."/>
            <person name="Goodwin S."/>
            <person name="Spatafora J."/>
            <person name="Crous P."/>
            <person name="Grigoriev I."/>
        </authorList>
    </citation>
    <scope>NUCLEOTIDE SEQUENCE</scope>
    <source>
        <strain evidence="2">CBS 121167</strain>
    </source>
</reference>
<evidence type="ECO:0000313" key="2">
    <source>
        <dbReference type="EMBL" id="KAF2139287.1"/>
    </source>
</evidence>
<feature type="compositionally biased region" description="Low complexity" evidence="1">
    <location>
        <begin position="54"/>
        <end position="65"/>
    </location>
</feature>
<protein>
    <submittedName>
        <fullName evidence="2">Uncharacterized protein</fullName>
    </submittedName>
</protein>
<dbReference type="EMBL" id="ML995493">
    <property type="protein sequence ID" value="KAF2139287.1"/>
    <property type="molecule type" value="Genomic_DNA"/>
</dbReference>
<feature type="region of interest" description="Disordered" evidence="1">
    <location>
        <begin position="12"/>
        <end position="65"/>
    </location>
</feature>